<feature type="domain" description="Nitroreductase" evidence="3">
    <location>
        <begin position="24"/>
        <end position="71"/>
    </location>
</feature>
<dbReference type="CDD" id="cd02138">
    <property type="entry name" value="TdsD-like"/>
    <property type="match status" value="1"/>
</dbReference>
<dbReference type="PANTHER" id="PTHR43673:SF10">
    <property type="entry name" value="NADH DEHYDROGENASE_NAD(P)H NITROREDUCTASE XCC3605-RELATED"/>
    <property type="match status" value="1"/>
</dbReference>
<keyword evidence="2" id="KW-0560">Oxidoreductase</keyword>
<keyword evidence="5" id="KW-1185">Reference proteome</keyword>
<dbReference type="InterPro" id="IPR029479">
    <property type="entry name" value="Nitroreductase"/>
</dbReference>
<comment type="caution">
    <text evidence="4">The sequence shown here is derived from an EMBL/GenBank/DDBJ whole genome shotgun (WGS) entry which is preliminary data.</text>
</comment>
<feature type="domain" description="Nitroreductase" evidence="3">
    <location>
        <begin position="84"/>
        <end position="166"/>
    </location>
</feature>
<dbReference type="PANTHER" id="PTHR43673">
    <property type="entry name" value="NAD(P)H NITROREDUCTASE YDGI-RELATED"/>
    <property type="match status" value="1"/>
</dbReference>
<dbReference type="Pfam" id="PF00881">
    <property type="entry name" value="Nitroreductase"/>
    <property type="match status" value="2"/>
</dbReference>
<gene>
    <name evidence="4" type="ORF">ACFQRI_13180</name>
</gene>
<dbReference type="EMBL" id="JBHTCJ010000006">
    <property type="protein sequence ID" value="MFC7342359.1"/>
    <property type="molecule type" value="Genomic_DNA"/>
</dbReference>
<reference evidence="5" key="1">
    <citation type="journal article" date="2019" name="Int. J. Syst. Evol. Microbiol.">
        <title>The Global Catalogue of Microorganisms (GCM) 10K type strain sequencing project: providing services to taxonomists for standard genome sequencing and annotation.</title>
        <authorList>
            <consortium name="The Broad Institute Genomics Platform"/>
            <consortium name="The Broad Institute Genome Sequencing Center for Infectious Disease"/>
            <person name="Wu L."/>
            <person name="Ma J."/>
        </authorList>
    </citation>
    <scope>NUCLEOTIDE SEQUENCE [LARGE SCALE GENOMIC DNA]</scope>
    <source>
        <strain evidence="5">WLHS5</strain>
    </source>
</reference>
<evidence type="ECO:0000259" key="3">
    <source>
        <dbReference type="Pfam" id="PF00881"/>
    </source>
</evidence>
<organism evidence="4 5">
    <name type="scientific">Saccharopolyspora griseoalba</name>
    <dbReference type="NCBI Taxonomy" id="1431848"/>
    <lineage>
        <taxon>Bacteria</taxon>
        <taxon>Bacillati</taxon>
        <taxon>Actinomycetota</taxon>
        <taxon>Actinomycetes</taxon>
        <taxon>Pseudonocardiales</taxon>
        <taxon>Pseudonocardiaceae</taxon>
        <taxon>Saccharopolyspora</taxon>
    </lineage>
</organism>
<dbReference type="RefSeq" id="WP_380668176.1">
    <property type="nucleotide sequence ID" value="NZ_JBHTCJ010000006.1"/>
</dbReference>
<evidence type="ECO:0000313" key="5">
    <source>
        <dbReference type="Proteomes" id="UP001596504"/>
    </source>
</evidence>
<comment type="similarity">
    <text evidence="1">Belongs to the nitroreductase family.</text>
</comment>
<protein>
    <submittedName>
        <fullName evidence="4">Nitroreductase family protein</fullName>
    </submittedName>
</protein>
<dbReference type="Proteomes" id="UP001596504">
    <property type="component" value="Unassembled WGS sequence"/>
</dbReference>
<evidence type="ECO:0000313" key="4">
    <source>
        <dbReference type="EMBL" id="MFC7342359.1"/>
    </source>
</evidence>
<sequence length="205" mass="22253">MTAEDELTRPDKTAETAAALHPLLAQRWSPRVLDPAVTIDDRTFTALFEAARWAPSWGNTQPARFIAGRRGEGTFERIHRVLSRGNRGWAGNAAMLVIGVARKLNEDGEPMPYGEYGLGLAAENLVLQAEAEGLHGHQMAGFDAEAARAEFGVPDDFEPKVAIAVGALGDLADADDGLRDKELRPRSRKPLDEIVFTGSWSTSAF</sequence>
<dbReference type="InterPro" id="IPR000415">
    <property type="entry name" value="Nitroreductase-like"/>
</dbReference>
<proteinExistence type="inferred from homology"/>
<dbReference type="Gene3D" id="3.40.109.10">
    <property type="entry name" value="NADH Oxidase"/>
    <property type="match status" value="1"/>
</dbReference>
<dbReference type="SUPFAM" id="SSF55469">
    <property type="entry name" value="FMN-dependent nitroreductase-like"/>
    <property type="match status" value="1"/>
</dbReference>
<evidence type="ECO:0000256" key="1">
    <source>
        <dbReference type="ARBA" id="ARBA00007118"/>
    </source>
</evidence>
<name>A0ABW2LIM6_9PSEU</name>
<accession>A0ABW2LIM6</accession>
<evidence type="ECO:0000256" key="2">
    <source>
        <dbReference type="ARBA" id="ARBA00023002"/>
    </source>
</evidence>